<sequence length="59" mass="6213">MKTFTSITVPSKLGGQYKLLLTTCPALSPKIALKSRSSGVLLISPLGEVLPTKIMPALT</sequence>
<protein>
    <submittedName>
        <fullName evidence="1">Uncharacterized protein</fullName>
    </submittedName>
</protein>
<evidence type="ECO:0000313" key="2">
    <source>
        <dbReference type="Proteomes" id="UP000007091"/>
    </source>
</evidence>
<organism evidence="1 2">
    <name type="scientific">Helicobacter pylori (strain B8)</name>
    <dbReference type="NCBI Taxonomy" id="693745"/>
    <lineage>
        <taxon>Bacteria</taxon>
        <taxon>Pseudomonadati</taxon>
        <taxon>Campylobacterota</taxon>
        <taxon>Epsilonproteobacteria</taxon>
        <taxon>Campylobacterales</taxon>
        <taxon>Helicobacteraceae</taxon>
        <taxon>Helicobacter</taxon>
    </lineage>
</organism>
<dbReference type="Proteomes" id="UP000007091">
    <property type="component" value="Chromosome"/>
</dbReference>
<proteinExistence type="predicted"/>
<evidence type="ECO:0000313" key="1">
    <source>
        <dbReference type="EMBL" id="CBI65850.1"/>
    </source>
</evidence>
<name>D7FCE3_HELP3</name>
<dbReference type="AlphaFoldDB" id="D7FCE3"/>
<dbReference type="KEGG" id="hpl:HPB8_293"/>
<reference evidence="1 2" key="1">
    <citation type="journal article" date="2010" name="BMC Genomics">
        <title>Sequencing, annotation, and comparative genome analysis of the gerbil-adapted Helicobacter pylori strain B8.</title>
        <authorList>
            <person name="Farnbacher M."/>
            <person name="Jahns T."/>
            <person name="Willrodt D."/>
            <person name="Daniel R."/>
            <person name="Haas R."/>
            <person name="Goesmann A."/>
            <person name="Kurtz S."/>
            <person name="Rieder G."/>
        </authorList>
    </citation>
    <scope>NUCLEOTIDE SEQUENCE [LARGE SCALE GENOMIC DNA]</scope>
    <source>
        <strain evidence="1 2">B8</strain>
    </source>
</reference>
<gene>
    <name evidence="1" type="ordered locus">HPB8_293</name>
</gene>
<dbReference type="HOGENOM" id="CLU_2954210_0_0_7"/>
<dbReference type="EMBL" id="FN598874">
    <property type="protein sequence ID" value="CBI65850.1"/>
    <property type="molecule type" value="Genomic_DNA"/>
</dbReference>
<accession>D7FCE3</accession>